<evidence type="ECO:0000313" key="3">
    <source>
        <dbReference type="Proteomes" id="UP001189429"/>
    </source>
</evidence>
<comment type="caution">
    <text evidence="2">The sequence shown here is derived from an EMBL/GenBank/DDBJ whole genome shotgun (WGS) entry which is preliminary data.</text>
</comment>
<feature type="region of interest" description="Disordered" evidence="1">
    <location>
        <begin position="194"/>
        <end position="233"/>
    </location>
</feature>
<name>A0ABN9TUA0_9DINO</name>
<proteinExistence type="predicted"/>
<evidence type="ECO:0000313" key="2">
    <source>
        <dbReference type="EMBL" id="CAK0849814.1"/>
    </source>
</evidence>
<gene>
    <name evidence="2" type="ORF">PCOR1329_LOCUS42410</name>
</gene>
<reference evidence="2" key="1">
    <citation type="submission" date="2023-10" db="EMBL/GenBank/DDBJ databases">
        <authorList>
            <person name="Chen Y."/>
            <person name="Shah S."/>
            <person name="Dougan E. K."/>
            <person name="Thang M."/>
            <person name="Chan C."/>
        </authorList>
    </citation>
    <scope>NUCLEOTIDE SEQUENCE [LARGE SCALE GENOMIC DNA]</scope>
</reference>
<sequence length="233" mass="22668">MEGAGLALLAAAEKMPGEVLLEAAVPFARAGLLSTAPFDLLGPVARHRAVAAAAMPPPVPLGAAGLAPEGSEDASAWPGPPVAAETALDLLLLELGRPDAAGAAPAALVRRLAKYAAWLPAPGGEGGDGLAGPALPAAVLDPLLRRMAEHLVARASALSFADAASALATLAGSGSAPRAVVEALSGAAEARFPAPPCPGAGEETPSCGRPSQPWRSSPGAQAARAAAASSAMG</sequence>
<protein>
    <submittedName>
        <fullName evidence="2">Uncharacterized protein</fullName>
    </submittedName>
</protein>
<dbReference type="Proteomes" id="UP001189429">
    <property type="component" value="Unassembled WGS sequence"/>
</dbReference>
<keyword evidence="3" id="KW-1185">Reference proteome</keyword>
<organism evidence="2 3">
    <name type="scientific">Prorocentrum cordatum</name>
    <dbReference type="NCBI Taxonomy" id="2364126"/>
    <lineage>
        <taxon>Eukaryota</taxon>
        <taxon>Sar</taxon>
        <taxon>Alveolata</taxon>
        <taxon>Dinophyceae</taxon>
        <taxon>Prorocentrales</taxon>
        <taxon>Prorocentraceae</taxon>
        <taxon>Prorocentrum</taxon>
    </lineage>
</organism>
<accession>A0ABN9TUA0</accession>
<feature type="compositionally biased region" description="Low complexity" evidence="1">
    <location>
        <begin position="216"/>
        <end position="233"/>
    </location>
</feature>
<evidence type="ECO:0000256" key="1">
    <source>
        <dbReference type="SAM" id="MobiDB-lite"/>
    </source>
</evidence>
<dbReference type="EMBL" id="CAUYUJ010015094">
    <property type="protein sequence ID" value="CAK0849814.1"/>
    <property type="molecule type" value="Genomic_DNA"/>
</dbReference>